<reference evidence="1" key="1">
    <citation type="submission" date="2016-06" db="EMBL/GenBank/DDBJ databases">
        <title>Pandoraea oxalativorans DSM 23570 Genome Sequencing.</title>
        <authorList>
            <person name="Ee R."/>
            <person name="Lim Y.-L."/>
            <person name="Yong D."/>
            <person name="Yin W.-F."/>
            <person name="Chan K.-G."/>
        </authorList>
    </citation>
    <scope>NUCLEOTIDE SEQUENCE</scope>
    <source>
        <strain evidence="1">DSM 23570</strain>
        <plasmid evidence="1">pPO70-1</plasmid>
    </source>
</reference>
<dbReference type="Proteomes" id="UP000035050">
    <property type="component" value="Plasmid pPO70-1"/>
</dbReference>
<keyword evidence="1" id="KW-0614">Plasmid</keyword>
<organism evidence="1 2">
    <name type="scientific">Pandoraea oxalativorans</name>
    <dbReference type="NCBI Taxonomy" id="573737"/>
    <lineage>
        <taxon>Bacteria</taxon>
        <taxon>Pseudomonadati</taxon>
        <taxon>Pseudomonadota</taxon>
        <taxon>Betaproteobacteria</taxon>
        <taxon>Burkholderiales</taxon>
        <taxon>Burkholderiaceae</taxon>
        <taxon>Pandoraea</taxon>
    </lineage>
</organism>
<accession>A0A0G3IBS5</accession>
<dbReference type="EMBL" id="CP011518">
    <property type="protein sequence ID" value="AKK24649.1"/>
    <property type="molecule type" value="Genomic_DNA"/>
</dbReference>
<dbReference type="SUPFAM" id="SSF48452">
    <property type="entry name" value="TPR-like"/>
    <property type="match status" value="1"/>
</dbReference>
<dbReference type="PATRIC" id="fig|573737.6.peg.5432"/>
<dbReference type="KEGG" id="pox:MB84_27820"/>
<dbReference type="AlphaFoldDB" id="A0A0G3IBS5"/>
<protein>
    <submittedName>
        <fullName evidence="1">Uncharacterized protein</fullName>
    </submittedName>
</protein>
<evidence type="ECO:0000313" key="1">
    <source>
        <dbReference type="EMBL" id="AKK24649.1"/>
    </source>
</evidence>
<name>A0A0G3IBS5_9BURK</name>
<proteinExistence type="predicted"/>
<dbReference type="RefSeq" id="WP_052653928.1">
    <property type="nucleotide sequence ID" value="NZ_CP011518.2"/>
</dbReference>
<keyword evidence="2" id="KW-1185">Reference proteome</keyword>
<gene>
    <name evidence="1" type="ORF">MB84_27820</name>
</gene>
<sequence length="616" mass="67337">MLDNRLVVFRSFGRVLPLVSETRRKAIEGALKTLNFNDRRTVDAAYRALTQTGYLDQLCDFFFAGRNKAKSLQALAALVLYQLAEDPKHNPHAVNPEPLLRNRQDACRTLAGGLTASAKTMLLELERNDIHTVANAITDFLSEADWRCLAAEMHLNDGKEAPCRASSEKAALAFTACAVAHANRQRWAQEAAMRQAAAAAFTAAYTAARQAGAAFVGDLLAKAADAQWLAVGACEKTRPSGWSRPDRELREICDDAARAARQAGEAALRDEDRDKYFGLAVHAYTLVGQYTDVAKIHRQRANEHLSQFRFSKAAEAFQAAAMAELEGKRPSQAALVQAAIDLRAGAGALLKISKPPKRFSDAARLYEAAARAYRDAKQYREAASAALDAAAAYERDHKPFSRAQALELAARALAQVPDPLGAAALWMQVADIHPYIGLGRYRRALALTAAGSEFKKGGKLDLAEAAHLQAETLYMATGEVERAQAARAAADACRPKKLNMAAFEKMAPANDQVIVEINALIDAHQVALQSVDGLQLADGRRLYFEELCCYIEQVKFVPGTRVEFVLLFCQHVGNFVIMPAAQQLVSMGRHHIERRELQIGDVFRGEALLALLSQVN</sequence>
<dbReference type="InterPro" id="IPR011990">
    <property type="entry name" value="TPR-like_helical_dom_sf"/>
</dbReference>
<evidence type="ECO:0000313" key="2">
    <source>
        <dbReference type="Proteomes" id="UP000035050"/>
    </source>
</evidence>
<geneLocation type="plasmid" evidence="1 2">
    <name>pPO70-1</name>
</geneLocation>
<dbReference type="Gene3D" id="1.25.40.10">
    <property type="entry name" value="Tetratricopeptide repeat domain"/>
    <property type="match status" value="1"/>
</dbReference>